<evidence type="ECO:0000256" key="2">
    <source>
        <dbReference type="ARBA" id="ARBA00015736"/>
    </source>
</evidence>
<keyword evidence="6" id="KW-1185">Reference proteome</keyword>
<dbReference type="VEuPathDB" id="TriTrypDB:ADEAN_000871900"/>
<dbReference type="OrthoDB" id="10253409at2759"/>
<dbReference type="InterPro" id="IPR019142">
    <property type="entry name" value="Dymeclin"/>
</dbReference>
<dbReference type="PANTHER" id="PTHR12895">
    <property type="entry name" value="DYMECLIN"/>
    <property type="match status" value="1"/>
</dbReference>
<accession>A0A7G2CMX3</accession>
<sequence>MGASQRKEAVQQFVEWAGSPGEPDEEQFFSKVSLYSNDIISGVELFAHARPVAESLMENAKYNNRIHWLLKFASKQAQMMVENQSAATQPQIALLWVVELTLRHILRIVGGHSQELLQFMETTSQPVANVGANLCSYLLDYILEVKLNTLTVMSHLAVARLLITMTSTALHHNTKFDETKIDIFTELILSSKHIDQIVNVLLRRLVKWGTTELPSAPTLYSGESAVPSFLNLFGMFSRPSAETGADGEPVYVFNSSGAFEMVGRLSSQLLCILLVHQKGNGKNTVLSRVAQLKNNDPVSYTSLLQAISNKLTSCPTLCLLLYTLLYDHQTFLNDVMQSDVGSLTDVAQQALHLMYRIHNETEVGARRAGNHKNSDGVIVAMEEDPSDVNVLKNIMHDALQFSYPFVNTFVSTILFILSQDQLTNKIMCDTVLTTTFLREKSQVKMSLGALSLNVLCLNVSRAFADNNESLVSVLVPCMVNISLFVHDMDRNCAQRLAALLCLLTKKIRKMDDRENGENSGEEEESPAKIAGRRKLYLRQLTMVVEVVENLIRNSNEYHNEHLIYELLYHRSRIIDVFEESAGKDGSEAARKILSNVAAELKSYEEVISAASTNSPPQIIRLLREKGSTGDVEMQEFNVKPTVEDLQYSYEEIANSYIFFGPFVWSTMLTCAQRPGGILFSLSPLELNIFPH</sequence>
<dbReference type="EMBL" id="LR877164">
    <property type="protein sequence ID" value="CAD2221188.1"/>
    <property type="molecule type" value="Genomic_DNA"/>
</dbReference>
<keyword evidence="4" id="KW-0449">Lipoprotein</keyword>
<organism evidence="5 6">
    <name type="scientific">Angomonas deanei</name>
    <dbReference type="NCBI Taxonomy" id="59799"/>
    <lineage>
        <taxon>Eukaryota</taxon>
        <taxon>Discoba</taxon>
        <taxon>Euglenozoa</taxon>
        <taxon>Kinetoplastea</taxon>
        <taxon>Metakinetoplastina</taxon>
        <taxon>Trypanosomatida</taxon>
        <taxon>Trypanosomatidae</taxon>
        <taxon>Strigomonadinae</taxon>
        <taxon>Angomonas</taxon>
    </lineage>
</organism>
<evidence type="ECO:0000313" key="5">
    <source>
        <dbReference type="EMBL" id="CAD2221188.1"/>
    </source>
</evidence>
<comment type="similarity">
    <text evidence="1">Belongs to the dymeclin family.</text>
</comment>
<evidence type="ECO:0000256" key="1">
    <source>
        <dbReference type="ARBA" id="ARBA00010603"/>
    </source>
</evidence>
<dbReference type="AlphaFoldDB" id="A0A7G2CMX3"/>
<evidence type="ECO:0000256" key="3">
    <source>
        <dbReference type="ARBA" id="ARBA00022707"/>
    </source>
</evidence>
<dbReference type="Pfam" id="PF09742">
    <property type="entry name" value="Dymeclin"/>
    <property type="match status" value="1"/>
</dbReference>
<dbReference type="PANTHER" id="PTHR12895:SF9">
    <property type="entry name" value="DYMECLIN"/>
    <property type="match status" value="1"/>
</dbReference>
<dbReference type="GO" id="GO:0007030">
    <property type="term" value="P:Golgi organization"/>
    <property type="evidence" value="ECO:0007669"/>
    <property type="project" value="TreeGrafter"/>
</dbReference>
<name>A0A7G2CMX3_9TRYP</name>
<keyword evidence="3" id="KW-0519">Myristate</keyword>
<protein>
    <recommendedName>
        <fullName evidence="2">Dymeclin</fullName>
    </recommendedName>
</protein>
<gene>
    <name evidence="5" type="ORF">ADEAN_000871900</name>
</gene>
<proteinExistence type="inferred from homology"/>
<reference evidence="5 6" key="1">
    <citation type="submission" date="2020-08" db="EMBL/GenBank/DDBJ databases">
        <authorList>
            <person name="Newling K."/>
            <person name="Davey J."/>
            <person name="Forrester S."/>
        </authorList>
    </citation>
    <scope>NUCLEOTIDE SEQUENCE [LARGE SCALE GENOMIC DNA]</scope>
    <source>
        <strain evidence="6">Crithidia deanei Carvalho (ATCC PRA-265)</strain>
    </source>
</reference>
<dbReference type="Proteomes" id="UP000515908">
    <property type="component" value="Chromosome 20"/>
</dbReference>
<evidence type="ECO:0000256" key="4">
    <source>
        <dbReference type="ARBA" id="ARBA00023288"/>
    </source>
</evidence>
<dbReference type="GO" id="GO:0005794">
    <property type="term" value="C:Golgi apparatus"/>
    <property type="evidence" value="ECO:0007669"/>
    <property type="project" value="TreeGrafter"/>
</dbReference>
<evidence type="ECO:0000313" key="6">
    <source>
        <dbReference type="Proteomes" id="UP000515908"/>
    </source>
</evidence>